<evidence type="ECO:0008006" key="2">
    <source>
        <dbReference type="Google" id="ProtNLM"/>
    </source>
</evidence>
<protein>
    <recommendedName>
        <fullName evidence="2">DUF3303 domain-containing protein</fullName>
    </recommendedName>
</protein>
<dbReference type="EMBL" id="UINC01059692">
    <property type="protein sequence ID" value="SVB83379.1"/>
    <property type="molecule type" value="Genomic_DNA"/>
</dbReference>
<reference evidence="1" key="1">
    <citation type="submission" date="2018-05" db="EMBL/GenBank/DDBJ databases">
        <authorList>
            <person name="Lanie J.A."/>
            <person name="Ng W.-L."/>
            <person name="Kazmierczak K.M."/>
            <person name="Andrzejewski T.M."/>
            <person name="Davidsen T.M."/>
            <person name="Wayne K.J."/>
            <person name="Tettelin H."/>
            <person name="Glass J.I."/>
            <person name="Rusch D."/>
            <person name="Podicherti R."/>
            <person name="Tsui H.-C.T."/>
            <person name="Winkler M.E."/>
        </authorList>
    </citation>
    <scope>NUCLEOTIDE SEQUENCE</scope>
</reference>
<accession>A0A382H8B6</accession>
<dbReference type="AlphaFoldDB" id="A0A382H8B6"/>
<proteinExistence type="predicted"/>
<gene>
    <name evidence="1" type="ORF">METZ01_LOCUS236233</name>
</gene>
<name>A0A382H8B6_9ZZZZ</name>
<organism evidence="1">
    <name type="scientific">marine metagenome</name>
    <dbReference type="NCBI Taxonomy" id="408172"/>
    <lineage>
        <taxon>unclassified sequences</taxon>
        <taxon>metagenomes</taxon>
        <taxon>ecological metagenomes</taxon>
    </lineage>
</organism>
<evidence type="ECO:0000313" key="1">
    <source>
        <dbReference type="EMBL" id="SVB83379.1"/>
    </source>
</evidence>
<sequence length="88" mass="10046">MTVHATWYYSYEACKTHDAKGQRLIKKAFSSASEKGVTVHSVYSNRPEHTMFMVLEADTFEQIDDFFDPLLEMGHADISSVIIPKFAQ</sequence>